<gene>
    <name evidence="2" type="ORF">V5E97_35445</name>
</gene>
<name>A0AAU7CDM9_9BACT</name>
<accession>A0AAU7CDM9</accession>
<evidence type="ECO:0000256" key="1">
    <source>
        <dbReference type="SAM" id="MobiDB-lite"/>
    </source>
</evidence>
<proteinExistence type="predicted"/>
<reference evidence="2" key="1">
    <citation type="submission" date="2024-05" db="EMBL/GenBank/DDBJ databases">
        <title>Planctomycetes of the genus Singulisphaera possess chitinolytic capabilities.</title>
        <authorList>
            <person name="Ivanova A."/>
        </authorList>
    </citation>
    <scope>NUCLEOTIDE SEQUENCE</scope>
    <source>
        <strain evidence="2">Ch08T</strain>
    </source>
</reference>
<dbReference type="RefSeq" id="WP_406696302.1">
    <property type="nucleotide sequence ID" value="NZ_CP155447.1"/>
</dbReference>
<feature type="region of interest" description="Disordered" evidence="1">
    <location>
        <begin position="44"/>
        <end position="69"/>
    </location>
</feature>
<protein>
    <recommendedName>
        <fullName evidence="3">DDE-type integrase/transposase/recombinase</fullName>
    </recommendedName>
</protein>
<sequence>MVPGARTLENAEAIVTEVKQRLGGKAPDLITSDETPAYKTVIGTPFSKPVPPPFQRRPGRPRIVPERRLPPGLNYATVRKHRENGRVIAVDREQIFGTPGGLAVALARSPVSRSVNTSVVERRHGTDRGRNARKTRRTYRFSKDWRVHEAMTYFTLYSDNFCWEVRTLRIRAEDGRWQSRTAAMAAGLADRVWSRDEWLSFPTIQAD</sequence>
<dbReference type="AlphaFoldDB" id="A0AAU7CDM9"/>
<evidence type="ECO:0008006" key="3">
    <source>
        <dbReference type="Google" id="ProtNLM"/>
    </source>
</evidence>
<organism evidence="2">
    <name type="scientific">Singulisphaera sp. Ch08</name>
    <dbReference type="NCBI Taxonomy" id="3120278"/>
    <lineage>
        <taxon>Bacteria</taxon>
        <taxon>Pseudomonadati</taxon>
        <taxon>Planctomycetota</taxon>
        <taxon>Planctomycetia</taxon>
        <taxon>Isosphaerales</taxon>
        <taxon>Isosphaeraceae</taxon>
        <taxon>Singulisphaera</taxon>
    </lineage>
</organism>
<dbReference type="EMBL" id="CP155447">
    <property type="protein sequence ID" value="XBH03563.1"/>
    <property type="molecule type" value="Genomic_DNA"/>
</dbReference>
<evidence type="ECO:0000313" key="2">
    <source>
        <dbReference type="EMBL" id="XBH03563.1"/>
    </source>
</evidence>